<feature type="signal peptide" evidence="2">
    <location>
        <begin position="1"/>
        <end position="26"/>
    </location>
</feature>
<name>A0A0P0Z160_9HYPH</name>
<reference evidence="3" key="1">
    <citation type="journal article" date="2015" name="Proc. Natl. Acad. Sci. U.S.A.">
        <title>Bacterial clade with the ribosomal RNA operon on a small plasmid rather than the chromosome.</title>
        <authorList>
            <person name="Anda M."/>
            <person name="Ohtsubo Y."/>
            <person name="Okubo T."/>
            <person name="Sugawara M."/>
            <person name="Nagata Y."/>
            <person name="Tsuda M."/>
            <person name="Minamisawa K."/>
            <person name="Mitsui H."/>
        </authorList>
    </citation>
    <scope>NUCLEOTIDE SEQUENCE</scope>
    <source>
        <strain evidence="3">JCM 14755</strain>
    </source>
</reference>
<dbReference type="SUPFAM" id="SSF53850">
    <property type="entry name" value="Periplasmic binding protein-like II"/>
    <property type="match status" value="1"/>
</dbReference>
<evidence type="ECO:0000256" key="1">
    <source>
        <dbReference type="ARBA" id="ARBA00022764"/>
    </source>
</evidence>
<dbReference type="NCBIfam" id="NF008633">
    <property type="entry name" value="PRK11622.1"/>
    <property type="match status" value="1"/>
</dbReference>
<proteinExistence type="predicted"/>
<keyword evidence="2" id="KW-0732">Signal</keyword>
<evidence type="ECO:0000313" key="3">
    <source>
        <dbReference type="EMBL" id="BAT27653.1"/>
    </source>
</evidence>
<dbReference type="InterPro" id="IPR006059">
    <property type="entry name" value="SBP"/>
</dbReference>
<dbReference type="PANTHER" id="PTHR42779:SF1">
    <property type="entry name" value="PROTEIN YNJB"/>
    <property type="match status" value="1"/>
</dbReference>
<dbReference type="Pfam" id="PF13416">
    <property type="entry name" value="SBP_bac_8"/>
    <property type="match status" value="1"/>
</dbReference>
<evidence type="ECO:0000256" key="2">
    <source>
        <dbReference type="SAM" id="SignalP"/>
    </source>
</evidence>
<dbReference type="PANTHER" id="PTHR42779">
    <property type="entry name" value="PROTEIN YNJB"/>
    <property type="match status" value="1"/>
</dbReference>
<dbReference type="RefSeq" id="WP_062226695.1">
    <property type="nucleotide sequence ID" value="NZ_BBWR01000003.1"/>
</dbReference>
<feature type="chain" id="PRO_5006057989" description="ABC transporter substrate-binding protein" evidence="2">
    <location>
        <begin position="27"/>
        <end position="407"/>
    </location>
</feature>
<accession>A0A0P0Z160</accession>
<dbReference type="Gene3D" id="3.40.190.10">
    <property type="entry name" value="Periplasmic binding protein-like II"/>
    <property type="match status" value="2"/>
</dbReference>
<dbReference type="EMBL" id="LC066375">
    <property type="protein sequence ID" value="BAT27653.1"/>
    <property type="molecule type" value="Genomic_DNA"/>
</dbReference>
<sequence length="407" mass="43056">MVVYRGFSLRRLVAAALIAAALPGMAAAQMPDGWPDLRDWPAIATAAHDQTVRLALTGDGTADPDFLEWAATELQARFGVRLDLVELPSDMAALEALRGEEPAPFDLAAVGSVAVARARMENLLPGRFAFRLPNWQFVDVAKHPSLLQAAGLPTRYGAVPLGLRRVTLYANTRATSARPDTPEAILTYARANPGRFAIVDPAAPDGEAFLEEMLFALADDPSLLQAPVKDADAEAVAQPLMDWLDTIRPLLWQEGQAFPANGAEARRLLAEGSVDMIADFDPLPGGAGSPSADGGGGEIAGFGLAVGGMVDAHFLLIDRDTPVPAAALVVADFLMSPQAQIRKADPALWGDASVLALSALPAEDAARLRQAMAPAIGFGPRDIAIPRPHISWIDWLRPAVAARLSAQ</sequence>
<keyword evidence="1" id="KW-0574">Periplasm</keyword>
<organism evidence="3">
    <name type="scientific">Aureimonas frigidaquae</name>
    <dbReference type="NCBI Taxonomy" id="424757"/>
    <lineage>
        <taxon>Bacteria</taxon>
        <taxon>Pseudomonadati</taxon>
        <taxon>Pseudomonadota</taxon>
        <taxon>Alphaproteobacteria</taxon>
        <taxon>Hyphomicrobiales</taxon>
        <taxon>Aurantimonadaceae</taxon>
        <taxon>Aureimonas</taxon>
    </lineage>
</organism>
<evidence type="ECO:0008006" key="4">
    <source>
        <dbReference type="Google" id="ProtNLM"/>
    </source>
</evidence>
<protein>
    <recommendedName>
        <fullName evidence="4">ABC transporter substrate-binding protein</fullName>
    </recommendedName>
</protein>
<dbReference type="AlphaFoldDB" id="A0A0P0Z160"/>